<name>A0AAD4TNX2_9MAGN</name>
<reference evidence="1" key="1">
    <citation type="submission" date="2022-04" db="EMBL/GenBank/DDBJ databases">
        <title>A functionally conserved STORR gene fusion in Papaver species that diverged 16.8 million years ago.</title>
        <authorList>
            <person name="Catania T."/>
        </authorList>
    </citation>
    <scope>NUCLEOTIDE SEQUENCE</scope>
    <source>
        <strain evidence="1">S-188037</strain>
    </source>
</reference>
<evidence type="ECO:0008006" key="3">
    <source>
        <dbReference type="Google" id="ProtNLM"/>
    </source>
</evidence>
<feature type="non-terminal residue" evidence="1">
    <location>
        <position position="247"/>
    </location>
</feature>
<dbReference type="Proteomes" id="UP001202328">
    <property type="component" value="Unassembled WGS sequence"/>
</dbReference>
<gene>
    <name evidence="1" type="ORF">MKW98_021942</name>
</gene>
<organism evidence="1 2">
    <name type="scientific">Papaver atlanticum</name>
    <dbReference type="NCBI Taxonomy" id="357466"/>
    <lineage>
        <taxon>Eukaryota</taxon>
        <taxon>Viridiplantae</taxon>
        <taxon>Streptophyta</taxon>
        <taxon>Embryophyta</taxon>
        <taxon>Tracheophyta</taxon>
        <taxon>Spermatophyta</taxon>
        <taxon>Magnoliopsida</taxon>
        <taxon>Ranunculales</taxon>
        <taxon>Papaveraceae</taxon>
        <taxon>Papaveroideae</taxon>
        <taxon>Papaver</taxon>
    </lineage>
</organism>
<proteinExistence type="predicted"/>
<evidence type="ECO:0000313" key="1">
    <source>
        <dbReference type="EMBL" id="KAI3963702.1"/>
    </source>
</evidence>
<evidence type="ECO:0000313" key="2">
    <source>
        <dbReference type="Proteomes" id="UP001202328"/>
    </source>
</evidence>
<protein>
    <recommendedName>
        <fullName evidence="3">Transposase MuDR plant domain-containing protein</fullName>
    </recommendedName>
</protein>
<dbReference type="PANTHER" id="PTHR31973:SF187">
    <property type="entry name" value="MUTATOR TRANSPOSASE MUDRA PROTEIN"/>
    <property type="match status" value="1"/>
</dbReference>
<keyword evidence="2" id="KW-1185">Reference proteome</keyword>
<dbReference type="AlphaFoldDB" id="A0AAD4TNX2"/>
<sequence length="247" mass="28525">MDEEEDEEWEKDYGGYIGKQTLTMENEEAPDPEPGVLCTKMAFPDIVAFRNHLREYAVLKYMQYDIKKTDKHICYAVCKFRHINNCEWNVGARELPNCKTVTFRSCNLEQKCKRTGGDTNPKCNSRFVADYLLRTMSSSISLKKGRKIKKKIIWLQLKVDISYWVTNDARNMVLGKLNSTFEESLTKVPQLCTAATTLNPESIGHFTYAKDGELDRFENLFISYIAQLKGFSNGCRLVIWLDAMHLT</sequence>
<dbReference type="PANTHER" id="PTHR31973">
    <property type="entry name" value="POLYPROTEIN, PUTATIVE-RELATED"/>
    <property type="match status" value="1"/>
</dbReference>
<accession>A0AAD4TNX2</accession>
<dbReference type="EMBL" id="JAJJMB010000025">
    <property type="protein sequence ID" value="KAI3963702.1"/>
    <property type="molecule type" value="Genomic_DNA"/>
</dbReference>
<comment type="caution">
    <text evidence="1">The sequence shown here is derived from an EMBL/GenBank/DDBJ whole genome shotgun (WGS) entry which is preliminary data.</text>
</comment>